<proteinExistence type="predicted"/>
<comment type="caution">
    <text evidence="3">The sequence shown here is derived from an EMBL/GenBank/DDBJ whole genome shotgun (WGS) entry which is preliminary data.</text>
</comment>
<gene>
    <name evidence="3" type="ORF">GNF83_15985</name>
</gene>
<feature type="compositionally biased region" description="Low complexity" evidence="1">
    <location>
        <begin position="29"/>
        <end position="45"/>
    </location>
</feature>
<evidence type="ECO:0000256" key="2">
    <source>
        <dbReference type="SAM" id="SignalP"/>
    </source>
</evidence>
<dbReference type="Proteomes" id="UP001288944">
    <property type="component" value="Unassembled WGS sequence"/>
</dbReference>
<evidence type="ECO:0008006" key="5">
    <source>
        <dbReference type="Google" id="ProtNLM"/>
    </source>
</evidence>
<dbReference type="SUPFAM" id="SSF53850">
    <property type="entry name" value="Periplasmic binding protein-like II"/>
    <property type="match status" value="1"/>
</dbReference>
<feature type="compositionally biased region" description="Basic and acidic residues" evidence="1">
    <location>
        <begin position="46"/>
        <end position="61"/>
    </location>
</feature>
<dbReference type="EMBL" id="WNUR01000358">
    <property type="protein sequence ID" value="MDZ7542662.1"/>
    <property type="molecule type" value="Genomic_DNA"/>
</dbReference>
<feature type="non-terminal residue" evidence="3">
    <location>
        <position position="136"/>
    </location>
</feature>
<dbReference type="PROSITE" id="PS51257">
    <property type="entry name" value="PROKAR_LIPOPROTEIN"/>
    <property type="match status" value="1"/>
</dbReference>
<protein>
    <recommendedName>
        <fullName evidence="5">ABC transporter substrate-binding protein</fullName>
    </recommendedName>
</protein>
<evidence type="ECO:0000313" key="3">
    <source>
        <dbReference type="EMBL" id="MDZ7542662.1"/>
    </source>
</evidence>
<keyword evidence="2" id="KW-0732">Signal</keyword>
<sequence length="136" mass="14902">MKLGKWRSIGVSTLAALLVMSVLLSACSGNTSTSSNNNANSNNAGESDKKPAPPEKNEKKPKITVSIYDRGLVPPGEGDYTKNRWTEWINENSPAEVEFIPVPRTGEAEKFNTLFASNSAPDLIMTYSQGYRNDLY</sequence>
<accession>A0AAW9KCW3</accession>
<dbReference type="Gene3D" id="3.40.190.10">
    <property type="entry name" value="Periplasmic binding protein-like II"/>
    <property type="match status" value="1"/>
</dbReference>
<evidence type="ECO:0000256" key="1">
    <source>
        <dbReference type="SAM" id="MobiDB-lite"/>
    </source>
</evidence>
<organism evidence="3 4">
    <name type="scientific">Clostridium perfringens</name>
    <dbReference type="NCBI Taxonomy" id="1502"/>
    <lineage>
        <taxon>Bacteria</taxon>
        <taxon>Bacillati</taxon>
        <taxon>Bacillota</taxon>
        <taxon>Clostridia</taxon>
        <taxon>Eubacteriales</taxon>
        <taxon>Clostridiaceae</taxon>
        <taxon>Clostridium</taxon>
    </lineage>
</organism>
<feature type="signal peptide" evidence="2">
    <location>
        <begin position="1"/>
        <end position="26"/>
    </location>
</feature>
<evidence type="ECO:0000313" key="4">
    <source>
        <dbReference type="Proteomes" id="UP001288944"/>
    </source>
</evidence>
<feature type="region of interest" description="Disordered" evidence="1">
    <location>
        <begin position="29"/>
        <end position="63"/>
    </location>
</feature>
<reference evidence="3" key="1">
    <citation type="submission" date="2019-11" db="EMBL/GenBank/DDBJ databases">
        <title>Characterization of Clostridium perfringens isolates from swine manure treated agricultural soils.</title>
        <authorList>
            <person name="Wushke S.T."/>
        </authorList>
    </citation>
    <scope>NUCLEOTIDE SEQUENCE</scope>
    <source>
        <strain evidence="3">X62</strain>
    </source>
</reference>
<dbReference type="AlphaFoldDB" id="A0AAW9KCW3"/>
<name>A0AAW9KCW3_CLOPF</name>
<feature type="chain" id="PRO_5043903286" description="ABC transporter substrate-binding protein" evidence="2">
    <location>
        <begin position="27"/>
        <end position="136"/>
    </location>
</feature>